<proteinExistence type="predicted"/>
<evidence type="ECO:0000256" key="1">
    <source>
        <dbReference type="SAM" id="MobiDB-lite"/>
    </source>
</evidence>
<evidence type="ECO:0000313" key="3">
    <source>
        <dbReference type="Proteomes" id="UP000809829"/>
    </source>
</evidence>
<feature type="region of interest" description="Disordered" evidence="1">
    <location>
        <begin position="61"/>
        <end position="91"/>
    </location>
</feature>
<name>A0ABS2QYM9_9BACI</name>
<dbReference type="Pfam" id="PF26595">
    <property type="entry name" value="A_ENA"/>
    <property type="match status" value="1"/>
</dbReference>
<organism evidence="2 3">
    <name type="scientific">Priestia iocasae</name>
    <dbReference type="NCBI Taxonomy" id="2291674"/>
    <lineage>
        <taxon>Bacteria</taxon>
        <taxon>Bacillati</taxon>
        <taxon>Bacillota</taxon>
        <taxon>Bacilli</taxon>
        <taxon>Bacillales</taxon>
        <taxon>Bacillaceae</taxon>
        <taxon>Priestia</taxon>
    </lineage>
</organism>
<evidence type="ECO:0000313" key="2">
    <source>
        <dbReference type="EMBL" id="MBM7704348.1"/>
    </source>
</evidence>
<dbReference type="InterPro" id="IPR058705">
    <property type="entry name" value="A_ENA"/>
</dbReference>
<dbReference type="EMBL" id="JAFBFC010000006">
    <property type="protein sequence ID" value="MBM7704348.1"/>
    <property type="molecule type" value="Genomic_DNA"/>
</dbReference>
<keyword evidence="3" id="KW-1185">Reference proteome</keyword>
<protein>
    <submittedName>
        <fullName evidence="2">Uncharacterized protein</fullName>
    </submittedName>
</protein>
<feature type="compositionally biased region" description="Pro residues" evidence="1">
    <location>
        <begin position="80"/>
        <end position="91"/>
    </location>
</feature>
<gene>
    <name evidence="2" type="ORF">JOC83_003203</name>
</gene>
<dbReference type="Proteomes" id="UP000809829">
    <property type="component" value="Unassembled WGS sequence"/>
</dbReference>
<reference evidence="2 3" key="1">
    <citation type="submission" date="2021-01" db="EMBL/GenBank/DDBJ databases">
        <title>Genomic Encyclopedia of Type Strains, Phase IV (KMG-IV): sequencing the most valuable type-strain genomes for metagenomic binning, comparative biology and taxonomic classification.</title>
        <authorList>
            <person name="Goeker M."/>
        </authorList>
    </citation>
    <scope>NUCLEOTIDE SEQUENCE [LARGE SCALE GENOMIC DNA]</scope>
    <source>
        <strain evidence="2 3">DSM 104297</strain>
    </source>
</reference>
<dbReference type="RefSeq" id="WP_205188349.1">
    <property type="nucleotide sequence ID" value="NZ_JAFBFC010000006.1"/>
</dbReference>
<comment type="caution">
    <text evidence="2">The sequence shown here is derived from an EMBL/GenBank/DDBJ whole genome shotgun (WGS) entry which is preliminary data.</text>
</comment>
<sequence length="171" mass="19296">MNLCKRCGQRTDMCRCLSPYKQRYNYAQPSKHVFVKGYNKSYTDCDNDYYNDHCKYRECRRKPKSTPPSSSPSQSANPNSNPPSCPPPCPPKPCNESLSELISSAAEIENAMANAINAEVDLLKRGNLTTEQLIILTNKLENLLKLVIKKEIVLEFLIEDATKACKESDSK</sequence>
<accession>A0ABS2QYM9</accession>